<proteinExistence type="predicted"/>
<evidence type="ECO:0000313" key="1">
    <source>
        <dbReference type="EMBL" id="AIY90047.1"/>
    </source>
</evidence>
<dbReference type="Proteomes" id="UP000030624">
    <property type="component" value="Chromosome"/>
</dbReference>
<protein>
    <submittedName>
        <fullName evidence="1">Uncharacterized protein</fullName>
    </submittedName>
</protein>
<accession>A0A0A7GGH8</accession>
<dbReference type="HOGENOM" id="CLU_3338284_0_0_2"/>
<organism evidence="1 2">
    <name type="scientific">Geoglobus acetivorans</name>
    <dbReference type="NCBI Taxonomy" id="565033"/>
    <lineage>
        <taxon>Archaea</taxon>
        <taxon>Methanobacteriati</taxon>
        <taxon>Methanobacteriota</taxon>
        <taxon>Archaeoglobi</taxon>
        <taxon>Archaeoglobales</taxon>
        <taxon>Archaeoglobaceae</taxon>
        <taxon>Geoglobus</taxon>
    </lineage>
</organism>
<evidence type="ECO:0000313" key="2">
    <source>
        <dbReference type="Proteomes" id="UP000030624"/>
    </source>
</evidence>
<name>A0A0A7GGH8_GEOAI</name>
<gene>
    <name evidence="1" type="ORF">GACE_1002</name>
</gene>
<dbReference type="KEGG" id="gac:GACE_1002"/>
<sequence>MVSLPRLFSATQTIYVKRRYLSLEKVGGVNWLKILSR</sequence>
<dbReference type="EMBL" id="CP009552">
    <property type="protein sequence ID" value="AIY90047.1"/>
    <property type="molecule type" value="Genomic_DNA"/>
</dbReference>
<reference evidence="1 2" key="1">
    <citation type="journal article" date="2015" name="Appl. Environ. Microbiol.">
        <title>The Geoglobus acetivorans genome: Fe(III) reduction, acetate utilization, autotrophic growth, and degradation of aromatic compounds in a hyperthermophilic archaeon.</title>
        <authorList>
            <person name="Mardanov A.V."/>
            <person name="Slododkina G.B."/>
            <person name="Slobodkin A.I."/>
            <person name="Beletsky A.V."/>
            <person name="Gavrilov S.N."/>
            <person name="Kublanov I.V."/>
            <person name="Bonch-Osmolovskaya E.A."/>
            <person name="Skryabin K.G."/>
            <person name="Ravin N.V."/>
        </authorList>
    </citation>
    <scope>NUCLEOTIDE SEQUENCE [LARGE SCALE GENOMIC DNA]</scope>
    <source>
        <strain evidence="1 2">SBH6</strain>
    </source>
</reference>
<dbReference type="AlphaFoldDB" id="A0A0A7GGH8"/>